<accession>A0A2N5SJL6</accession>
<dbReference type="EMBL" id="PGCJ01000951">
    <property type="protein sequence ID" value="PLW13401.1"/>
    <property type="molecule type" value="Genomic_DNA"/>
</dbReference>
<dbReference type="Proteomes" id="UP000235388">
    <property type="component" value="Unassembled WGS sequence"/>
</dbReference>
<evidence type="ECO:0000313" key="1">
    <source>
        <dbReference type="EMBL" id="PLW13401.1"/>
    </source>
</evidence>
<proteinExistence type="predicted"/>
<protein>
    <submittedName>
        <fullName evidence="1">Uncharacterized protein</fullName>
    </submittedName>
</protein>
<comment type="caution">
    <text evidence="1">The sequence shown here is derived from an EMBL/GenBank/DDBJ whole genome shotgun (WGS) entry which is preliminary data.</text>
</comment>
<keyword evidence="2" id="KW-1185">Reference proteome</keyword>
<name>A0A2N5SJL6_9BASI</name>
<reference evidence="1 2" key="1">
    <citation type="submission" date="2017-11" db="EMBL/GenBank/DDBJ databases">
        <title>De novo assembly and phasing of dikaryotic genomes from two isolates of Puccinia coronata f. sp. avenae, the causal agent of oat crown rust.</title>
        <authorList>
            <person name="Miller M.E."/>
            <person name="Zhang Y."/>
            <person name="Omidvar V."/>
            <person name="Sperschneider J."/>
            <person name="Schwessinger B."/>
            <person name="Raley C."/>
            <person name="Palmer J.M."/>
            <person name="Garnica D."/>
            <person name="Upadhyaya N."/>
            <person name="Rathjen J."/>
            <person name="Taylor J.M."/>
            <person name="Park R.F."/>
            <person name="Dodds P.N."/>
            <person name="Hirsch C.D."/>
            <person name="Kianian S.F."/>
            <person name="Figueroa M."/>
        </authorList>
    </citation>
    <scope>NUCLEOTIDE SEQUENCE [LARGE SCALE GENOMIC DNA]</scope>
    <source>
        <strain evidence="1">12NC29</strain>
    </source>
</reference>
<sequence length="161" mass="17776">MADLLAWDPALVDTDHPQLRAVAAELATTPTSSANNYPSPRGETPDPPCEATLAAAEKLVLKSSMANQKILELMRALVAQVKWCMAYFDAKMKLEEQEFIKAHIQESLRHANTMNKLGHKRKKALLLQETAQSKGQNNNAVLQGLLVELIQEIEFAGTIQV</sequence>
<dbReference type="AlphaFoldDB" id="A0A2N5SJL6"/>
<organism evidence="1 2">
    <name type="scientific">Puccinia coronata f. sp. avenae</name>
    <dbReference type="NCBI Taxonomy" id="200324"/>
    <lineage>
        <taxon>Eukaryota</taxon>
        <taxon>Fungi</taxon>
        <taxon>Dikarya</taxon>
        <taxon>Basidiomycota</taxon>
        <taxon>Pucciniomycotina</taxon>
        <taxon>Pucciniomycetes</taxon>
        <taxon>Pucciniales</taxon>
        <taxon>Pucciniaceae</taxon>
        <taxon>Puccinia</taxon>
    </lineage>
</organism>
<evidence type="ECO:0000313" key="2">
    <source>
        <dbReference type="Proteomes" id="UP000235388"/>
    </source>
</evidence>
<gene>
    <name evidence="1" type="ORF">PCANC_25001</name>
</gene>